<evidence type="ECO:0000313" key="2">
    <source>
        <dbReference type="Proteomes" id="UP000759537"/>
    </source>
</evidence>
<name>A0A9P5MME7_9AGAM</name>
<reference evidence="1" key="1">
    <citation type="submission" date="2019-10" db="EMBL/GenBank/DDBJ databases">
        <authorList>
            <consortium name="DOE Joint Genome Institute"/>
            <person name="Kuo A."/>
            <person name="Miyauchi S."/>
            <person name="Kiss E."/>
            <person name="Drula E."/>
            <person name="Kohler A."/>
            <person name="Sanchez-Garcia M."/>
            <person name="Andreopoulos B."/>
            <person name="Barry K.W."/>
            <person name="Bonito G."/>
            <person name="Buee M."/>
            <person name="Carver A."/>
            <person name="Chen C."/>
            <person name="Cichocki N."/>
            <person name="Clum A."/>
            <person name="Culley D."/>
            <person name="Crous P.W."/>
            <person name="Fauchery L."/>
            <person name="Girlanda M."/>
            <person name="Hayes R."/>
            <person name="Keri Z."/>
            <person name="LaButti K."/>
            <person name="Lipzen A."/>
            <person name="Lombard V."/>
            <person name="Magnuson J."/>
            <person name="Maillard F."/>
            <person name="Morin E."/>
            <person name="Murat C."/>
            <person name="Nolan M."/>
            <person name="Ohm R."/>
            <person name="Pangilinan J."/>
            <person name="Pereira M."/>
            <person name="Perotto S."/>
            <person name="Peter M."/>
            <person name="Riley R."/>
            <person name="Sitrit Y."/>
            <person name="Stielow B."/>
            <person name="Szollosi G."/>
            <person name="Zifcakova L."/>
            <person name="Stursova M."/>
            <person name="Spatafora J.W."/>
            <person name="Tedersoo L."/>
            <person name="Vaario L.-M."/>
            <person name="Yamada A."/>
            <person name="Yan M."/>
            <person name="Wang P."/>
            <person name="Xu J."/>
            <person name="Bruns T."/>
            <person name="Baldrian P."/>
            <person name="Vilgalys R."/>
            <person name="Henrissat B."/>
            <person name="Grigoriev I.V."/>
            <person name="Hibbett D."/>
            <person name="Nagy L.G."/>
            <person name="Martin F.M."/>
        </authorList>
    </citation>
    <scope>NUCLEOTIDE SEQUENCE</scope>
    <source>
        <strain evidence="1">Prilba</strain>
    </source>
</reference>
<dbReference type="EMBL" id="WHVB01000024">
    <property type="protein sequence ID" value="KAF8470897.1"/>
    <property type="molecule type" value="Genomic_DNA"/>
</dbReference>
<gene>
    <name evidence="1" type="ORF">DFH94DRAFT_769847</name>
</gene>
<dbReference type="Proteomes" id="UP000759537">
    <property type="component" value="Unassembled WGS sequence"/>
</dbReference>
<proteinExistence type="predicted"/>
<dbReference type="AlphaFoldDB" id="A0A9P5MME7"/>
<comment type="caution">
    <text evidence="1">The sequence shown here is derived from an EMBL/GenBank/DDBJ whole genome shotgun (WGS) entry which is preliminary data.</text>
</comment>
<sequence>MLPWLSVTTQSHYLLIFIDCFLSNTRAFPAFPSPLTPPSPKSRFGLERALTPADNCHGWPRPRPFRSIAPPGFVAEPIFAPQST</sequence>
<evidence type="ECO:0000313" key="1">
    <source>
        <dbReference type="EMBL" id="KAF8470897.1"/>
    </source>
</evidence>
<organism evidence="1 2">
    <name type="scientific">Russula ochroleuca</name>
    <dbReference type="NCBI Taxonomy" id="152965"/>
    <lineage>
        <taxon>Eukaryota</taxon>
        <taxon>Fungi</taxon>
        <taxon>Dikarya</taxon>
        <taxon>Basidiomycota</taxon>
        <taxon>Agaricomycotina</taxon>
        <taxon>Agaricomycetes</taxon>
        <taxon>Russulales</taxon>
        <taxon>Russulaceae</taxon>
        <taxon>Russula</taxon>
    </lineage>
</organism>
<protein>
    <submittedName>
        <fullName evidence="1">Uncharacterized protein</fullName>
    </submittedName>
</protein>
<accession>A0A9P5MME7</accession>
<keyword evidence="2" id="KW-1185">Reference proteome</keyword>
<reference evidence="1" key="2">
    <citation type="journal article" date="2020" name="Nat. Commun.">
        <title>Large-scale genome sequencing of mycorrhizal fungi provides insights into the early evolution of symbiotic traits.</title>
        <authorList>
            <person name="Miyauchi S."/>
            <person name="Kiss E."/>
            <person name="Kuo A."/>
            <person name="Drula E."/>
            <person name="Kohler A."/>
            <person name="Sanchez-Garcia M."/>
            <person name="Morin E."/>
            <person name="Andreopoulos B."/>
            <person name="Barry K.W."/>
            <person name="Bonito G."/>
            <person name="Buee M."/>
            <person name="Carver A."/>
            <person name="Chen C."/>
            <person name="Cichocki N."/>
            <person name="Clum A."/>
            <person name="Culley D."/>
            <person name="Crous P.W."/>
            <person name="Fauchery L."/>
            <person name="Girlanda M."/>
            <person name="Hayes R.D."/>
            <person name="Keri Z."/>
            <person name="LaButti K."/>
            <person name="Lipzen A."/>
            <person name="Lombard V."/>
            <person name="Magnuson J."/>
            <person name="Maillard F."/>
            <person name="Murat C."/>
            <person name="Nolan M."/>
            <person name="Ohm R.A."/>
            <person name="Pangilinan J."/>
            <person name="Pereira M.F."/>
            <person name="Perotto S."/>
            <person name="Peter M."/>
            <person name="Pfister S."/>
            <person name="Riley R."/>
            <person name="Sitrit Y."/>
            <person name="Stielow J.B."/>
            <person name="Szollosi G."/>
            <person name="Zifcakova L."/>
            <person name="Stursova M."/>
            <person name="Spatafora J.W."/>
            <person name="Tedersoo L."/>
            <person name="Vaario L.M."/>
            <person name="Yamada A."/>
            <person name="Yan M."/>
            <person name="Wang P."/>
            <person name="Xu J."/>
            <person name="Bruns T."/>
            <person name="Baldrian P."/>
            <person name="Vilgalys R."/>
            <person name="Dunand C."/>
            <person name="Henrissat B."/>
            <person name="Grigoriev I.V."/>
            <person name="Hibbett D."/>
            <person name="Nagy L.G."/>
            <person name="Martin F.M."/>
        </authorList>
    </citation>
    <scope>NUCLEOTIDE SEQUENCE</scope>
    <source>
        <strain evidence="1">Prilba</strain>
    </source>
</reference>